<dbReference type="GO" id="GO:0022627">
    <property type="term" value="C:cytosolic small ribosomal subunit"/>
    <property type="evidence" value="ECO:0007669"/>
    <property type="project" value="TreeGrafter"/>
</dbReference>
<sequence>MLLNVRGENVKVTPAIRDYVEKKLARLERYFDQELDVRVNCKVYADKQRIEVTIPATYMLLRAEEAHSDLYAAIDLVVDKLERQIRKHKTKVNHKQREKGSLKYMFAATGTDSSVAVEDNEHDIELVRTKQFDLKPMDAEEAVLQMNMLGHNFFVFLNGETNKTNIVYSRKDGRYGLIEAK</sequence>
<gene>
    <name evidence="8" type="primary">raiA</name>
    <name evidence="6" type="synonym">hpf</name>
    <name evidence="8" type="ORF">J5Y03_16310</name>
</gene>
<dbReference type="Gene3D" id="3.30.160.100">
    <property type="entry name" value="Ribosome hibernation promotion factor-like"/>
    <property type="match status" value="1"/>
</dbReference>
<dbReference type="InterPro" id="IPR050574">
    <property type="entry name" value="HPF/YfiA_ribosome-assoc"/>
</dbReference>
<evidence type="ECO:0000256" key="5">
    <source>
        <dbReference type="ARBA" id="ARBA00041148"/>
    </source>
</evidence>
<dbReference type="PANTHER" id="PTHR33231">
    <property type="entry name" value="30S RIBOSOMAL PROTEIN"/>
    <property type="match status" value="1"/>
</dbReference>
<evidence type="ECO:0000313" key="8">
    <source>
        <dbReference type="EMBL" id="MBP0726722.1"/>
    </source>
</evidence>
<dbReference type="Proteomes" id="UP000682134">
    <property type="component" value="Unassembled WGS sequence"/>
</dbReference>
<accession>A0A940SHZ5</accession>
<dbReference type="EMBL" id="JAGIYQ010000014">
    <property type="protein sequence ID" value="MBP0726722.1"/>
    <property type="molecule type" value="Genomic_DNA"/>
</dbReference>
<proteinExistence type="inferred from homology"/>
<dbReference type="HAMAP" id="MF_00839">
    <property type="entry name" value="HPF"/>
    <property type="match status" value="1"/>
</dbReference>
<dbReference type="Pfam" id="PF02482">
    <property type="entry name" value="Ribosomal_S30AE"/>
    <property type="match status" value="1"/>
</dbReference>
<evidence type="ECO:0000259" key="7">
    <source>
        <dbReference type="Pfam" id="PF16321"/>
    </source>
</evidence>
<reference evidence="8" key="1">
    <citation type="submission" date="2021-04" db="EMBL/GenBank/DDBJ databases">
        <title>Genome seq and assembly of Bacillus sp.</title>
        <authorList>
            <person name="Chhetri G."/>
        </authorList>
    </citation>
    <scope>NUCLEOTIDE SEQUENCE</scope>
    <source>
        <strain evidence="8">RG28</strain>
    </source>
</reference>
<dbReference type="CDD" id="cd00552">
    <property type="entry name" value="RaiA"/>
    <property type="match status" value="1"/>
</dbReference>
<dbReference type="InterPro" id="IPR003489">
    <property type="entry name" value="RHF/RaiA"/>
</dbReference>
<comment type="subunit">
    <text evidence="4">Associates exclusively with 100S ribosomes, which are dimers of 70S ribosomes.</text>
</comment>
<comment type="similarity">
    <text evidence="6">Belongs to the HPF/YfiA ribosome-associated protein family. Long HPF subfamily.</text>
</comment>
<keyword evidence="2 6" id="KW-0810">Translation regulation</keyword>
<comment type="similarity">
    <text evidence="3">Belongs to the HPF/YfiA ribosome-associated protein family. Short HPF subfamily.</text>
</comment>
<dbReference type="FunFam" id="3.30.160.100:FF:000001">
    <property type="entry name" value="Ribosome hibernation promoting factor"/>
    <property type="match status" value="1"/>
</dbReference>
<dbReference type="SUPFAM" id="SSF69754">
    <property type="entry name" value="Ribosome binding protein Y (YfiA homologue)"/>
    <property type="match status" value="1"/>
</dbReference>
<dbReference type="InterPro" id="IPR034694">
    <property type="entry name" value="HPF_long/plastid"/>
</dbReference>
<comment type="subunit">
    <text evidence="6">Interacts with 100S ribosomes.</text>
</comment>
<name>A0A940SHZ5_9BACI</name>
<protein>
    <recommendedName>
        <fullName evidence="5 6">Ribosome hibernation promoting factor</fullName>
        <shortName evidence="6">HPF</shortName>
    </recommendedName>
</protein>
<dbReference type="Gene3D" id="3.30.505.50">
    <property type="entry name" value="Sigma 54 modulation/S30EA ribosomal protein, C-terminal domain"/>
    <property type="match status" value="1"/>
</dbReference>
<evidence type="ECO:0000256" key="1">
    <source>
        <dbReference type="ARBA" id="ARBA00022490"/>
    </source>
</evidence>
<evidence type="ECO:0000256" key="6">
    <source>
        <dbReference type="HAMAP-Rule" id="MF_00839"/>
    </source>
</evidence>
<evidence type="ECO:0000256" key="2">
    <source>
        <dbReference type="ARBA" id="ARBA00022845"/>
    </source>
</evidence>
<dbReference type="GO" id="GO:0045900">
    <property type="term" value="P:negative regulation of translational elongation"/>
    <property type="evidence" value="ECO:0007669"/>
    <property type="project" value="TreeGrafter"/>
</dbReference>
<organism evidence="8 9">
    <name type="scientific">Gottfriedia endophytica</name>
    <dbReference type="NCBI Taxonomy" id="2820819"/>
    <lineage>
        <taxon>Bacteria</taxon>
        <taxon>Bacillati</taxon>
        <taxon>Bacillota</taxon>
        <taxon>Bacilli</taxon>
        <taxon>Bacillales</taxon>
        <taxon>Bacillaceae</taxon>
        <taxon>Gottfriedia</taxon>
    </lineage>
</organism>
<evidence type="ECO:0000313" key="9">
    <source>
        <dbReference type="Proteomes" id="UP000682134"/>
    </source>
</evidence>
<dbReference type="AlphaFoldDB" id="A0A940SHZ5"/>
<dbReference type="InterPro" id="IPR038416">
    <property type="entry name" value="Ribosom_S30AE_C_sf"/>
</dbReference>
<dbReference type="RefSeq" id="WP_209407067.1">
    <property type="nucleotide sequence ID" value="NZ_JAGIYQ010000014.1"/>
</dbReference>
<evidence type="ECO:0000256" key="4">
    <source>
        <dbReference type="ARBA" id="ARBA00038695"/>
    </source>
</evidence>
<dbReference type="InterPro" id="IPR036567">
    <property type="entry name" value="RHF-like"/>
</dbReference>
<dbReference type="PANTHER" id="PTHR33231:SF1">
    <property type="entry name" value="30S RIBOSOMAL PROTEIN"/>
    <property type="match status" value="1"/>
</dbReference>
<comment type="subcellular location">
    <subcellularLocation>
        <location evidence="6">Cytoplasm</location>
    </subcellularLocation>
</comment>
<dbReference type="FunFam" id="3.30.505.50:FF:000001">
    <property type="entry name" value="Ribosome hibernation promoting factor"/>
    <property type="match status" value="1"/>
</dbReference>
<keyword evidence="1 6" id="KW-0963">Cytoplasm</keyword>
<dbReference type="GO" id="GO:0043024">
    <property type="term" value="F:ribosomal small subunit binding"/>
    <property type="evidence" value="ECO:0007669"/>
    <property type="project" value="TreeGrafter"/>
</dbReference>
<comment type="function">
    <text evidence="6">Required for dimerization of active 70S ribosomes into 100S ribosomes in stationary phase; 100S ribosomes are translationally inactive and sometimes present during exponential growth.</text>
</comment>
<evidence type="ECO:0000256" key="3">
    <source>
        <dbReference type="ARBA" id="ARBA00038434"/>
    </source>
</evidence>
<comment type="caution">
    <text evidence="8">The sequence shown here is derived from an EMBL/GenBank/DDBJ whole genome shotgun (WGS) entry which is preliminary data.</text>
</comment>
<dbReference type="NCBIfam" id="TIGR00741">
    <property type="entry name" value="yfiA"/>
    <property type="match status" value="1"/>
</dbReference>
<dbReference type="InterPro" id="IPR032528">
    <property type="entry name" value="Ribosom_S30AE_C"/>
</dbReference>
<keyword evidence="9" id="KW-1185">Reference proteome</keyword>
<feature type="domain" description="Sigma 54 modulation/S30EA ribosomal protein C-terminal" evidence="7">
    <location>
        <begin position="124"/>
        <end position="177"/>
    </location>
</feature>
<dbReference type="Pfam" id="PF16321">
    <property type="entry name" value="Ribosom_S30AE_C"/>
    <property type="match status" value="1"/>
</dbReference>